<accession>A0A0A9BMP0</accession>
<proteinExistence type="predicted"/>
<organism evidence="1">
    <name type="scientific">Arundo donax</name>
    <name type="common">Giant reed</name>
    <name type="synonym">Donax arundinaceus</name>
    <dbReference type="NCBI Taxonomy" id="35708"/>
    <lineage>
        <taxon>Eukaryota</taxon>
        <taxon>Viridiplantae</taxon>
        <taxon>Streptophyta</taxon>
        <taxon>Embryophyta</taxon>
        <taxon>Tracheophyta</taxon>
        <taxon>Spermatophyta</taxon>
        <taxon>Magnoliopsida</taxon>
        <taxon>Liliopsida</taxon>
        <taxon>Poales</taxon>
        <taxon>Poaceae</taxon>
        <taxon>PACMAD clade</taxon>
        <taxon>Arundinoideae</taxon>
        <taxon>Arundineae</taxon>
        <taxon>Arundo</taxon>
    </lineage>
</organism>
<evidence type="ECO:0000313" key="1">
    <source>
        <dbReference type="EMBL" id="JAD65229.1"/>
    </source>
</evidence>
<dbReference type="EMBL" id="GBRH01232666">
    <property type="protein sequence ID" value="JAD65229.1"/>
    <property type="molecule type" value="Transcribed_RNA"/>
</dbReference>
<protein>
    <submittedName>
        <fullName evidence="1">Uncharacterized protein</fullName>
    </submittedName>
</protein>
<reference evidence="1" key="1">
    <citation type="submission" date="2014-09" db="EMBL/GenBank/DDBJ databases">
        <authorList>
            <person name="Magalhaes I.L.F."/>
            <person name="Oliveira U."/>
            <person name="Santos F.R."/>
            <person name="Vidigal T.H.D.A."/>
            <person name="Brescovit A.D."/>
            <person name="Santos A.J."/>
        </authorList>
    </citation>
    <scope>NUCLEOTIDE SEQUENCE</scope>
    <source>
        <tissue evidence="1">Shoot tissue taken approximately 20 cm above the soil surface</tissue>
    </source>
</reference>
<reference evidence="1" key="2">
    <citation type="journal article" date="2015" name="Data Brief">
        <title>Shoot transcriptome of the giant reed, Arundo donax.</title>
        <authorList>
            <person name="Barrero R.A."/>
            <person name="Guerrero F.D."/>
            <person name="Moolhuijzen P."/>
            <person name="Goolsby J.A."/>
            <person name="Tidwell J."/>
            <person name="Bellgard S.E."/>
            <person name="Bellgard M.I."/>
        </authorList>
    </citation>
    <scope>NUCLEOTIDE SEQUENCE</scope>
    <source>
        <tissue evidence="1">Shoot tissue taken approximately 20 cm above the soil surface</tissue>
    </source>
</reference>
<name>A0A0A9BMP0_ARUDO</name>
<sequence>MCSQYLDLPFYSQNHSSIFLVRIKHIIHLHISDSFSEDAPKTSGVR</sequence>
<dbReference type="AlphaFoldDB" id="A0A0A9BMP0"/>